<evidence type="ECO:0000313" key="12">
    <source>
        <dbReference type="Proteomes" id="UP000197138"/>
    </source>
</evidence>
<evidence type="ECO:0000256" key="7">
    <source>
        <dbReference type="PIRSR" id="PIRSR005096-2"/>
    </source>
</evidence>
<gene>
    <name evidence="10" type="ORF">CDL15_Pgr014731</name>
    <name evidence="11" type="ORF">CRG98_001626</name>
</gene>
<dbReference type="CDD" id="cd09019">
    <property type="entry name" value="galactose_mutarotase_like"/>
    <property type="match status" value="1"/>
</dbReference>
<evidence type="ECO:0000256" key="2">
    <source>
        <dbReference type="ARBA" id="ARBA00006206"/>
    </source>
</evidence>
<dbReference type="EMBL" id="PGOL01000065">
    <property type="protein sequence ID" value="PKI78006.1"/>
    <property type="molecule type" value="Genomic_DNA"/>
</dbReference>
<feature type="active site" description="Proton donor" evidence="6">
    <location>
        <position position="190"/>
    </location>
</feature>
<dbReference type="OrthoDB" id="274691at2759"/>
<evidence type="ECO:0000256" key="5">
    <source>
        <dbReference type="PIRNR" id="PIRNR005096"/>
    </source>
</evidence>
<dbReference type="AlphaFoldDB" id="A0A218Y042"/>
<dbReference type="GO" id="GO:0030246">
    <property type="term" value="F:carbohydrate binding"/>
    <property type="evidence" value="ECO:0007669"/>
    <property type="project" value="InterPro"/>
</dbReference>
<name>A0A218Y042_PUNGR</name>
<dbReference type="EMBL" id="MTKT01000548">
    <property type="protein sequence ID" value="OWM90428.1"/>
    <property type="molecule type" value="Genomic_DNA"/>
</dbReference>
<organism evidence="10 12">
    <name type="scientific">Punica granatum</name>
    <name type="common">Pomegranate</name>
    <dbReference type="NCBI Taxonomy" id="22663"/>
    <lineage>
        <taxon>Eukaryota</taxon>
        <taxon>Viridiplantae</taxon>
        <taxon>Streptophyta</taxon>
        <taxon>Embryophyta</taxon>
        <taxon>Tracheophyta</taxon>
        <taxon>Spermatophyta</taxon>
        <taxon>Magnoliopsida</taxon>
        <taxon>eudicotyledons</taxon>
        <taxon>Gunneridae</taxon>
        <taxon>Pentapetalae</taxon>
        <taxon>rosids</taxon>
        <taxon>malvids</taxon>
        <taxon>Myrtales</taxon>
        <taxon>Lythraceae</taxon>
        <taxon>Punica</taxon>
    </lineage>
</organism>
<dbReference type="InterPro" id="IPR014718">
    <property type="entry name" value="GH-type_carb-bd"/>
</dbReference>
<evidence type="ECO:0000256" key="1">
    <source>
        <dbReference type="ARBA" id="ARBA00005028"/>
    </source>
</evidence>
<comment type="pathway">
    <text evidence="1 5">Carbohydrate metabolism; hexose metabolism.</text>
</comment>
<feature type="active site" description="Proton acceptor" evidence="6">
    <location>
        <position position="321"/>
    </location>
</feature>
<evidence type="ECO:0000256" key="6">
    <source>
        <dbReference type="PIRSR" id="PIRSR005096-1"/>
    </source>
</evidence>
<dbReference type="PANTHER" id="PTHR10091:SF3">
    <property type="entry name" value="ALDOSE 1-EPIMERASE"/>
    <property type="match status" value="1"/>
</dbReference>
<evidence type="ECO:0000256" key="8">
    <source>
        <dbReference type="PIRSR" id="PIRSR005096-3"/>
    </source>
</evidence>
<dbReference type="PANTHER" id="PTHR10091">
    <property type="entry name" value="ALDOSE-1-EPIMERASE"/>
    <property type="match status" value="1"/>
</dbReference>
<accession>A0A218Y042</accession>
<dbReference type="GO" id="GO:0006006">
    <property type="term" value="P:glucose metabolic process"/>
    <property type="evidence" value="ECO:0007669"/>
    <property type="project" value="TreeGrafter"/>
</dbReference>
<dbReference type="Gene3D" id="2.70.98.10">
    <property type="match status" value="1"/>
</dbReference>
<reference evidence="12" key="1">
    <citation type="journal article" date="2017" name="Plant J.">
        <title>The pomegranate (Punica granatum L.) genome and the genomics of punicalagin biosynthesis.</title>
        <authorList>
            <person name="Qin G."/>
            <person name="Xu C."/>
            <person name="Ming R."/>
            <person name="Tang H."/>
            <person name="Guyot R."/>
            <person name="Kramer E.M."/>
            <person name="Hu Y."/>
            <person name="Yi X."/>
            <person name="Qi Y."/>
            <person name="Xu X."/>
            <person name="Gao Z."/>
            <person name="Pan H."/>
            <person name="Jian J."/>
            <person name="Tian Y."/>
            <person name="Yue Z."/>
            <person name="Xu Y."/>
        </authorList>
    </citation>
    <scope>NUCLEOTIDE SEQUENCE [LARGE SCALE GENOMIC DNA]</scope>
    <source>
        <strain evidence="12">cv. Dabenzi</strain>
    </source>
</reference>
<sequence>MGKKVLFLRVLLLALPLVAETVPTAGKEVGVYELKRGNFSVKFTHYGARMVSLVLPDRNGNLADIVLGYDTVDKYKNDSAYFGAIVGRVANRIGGAQFTLNGEHYKLVANERNNTLHGGRRGFSDVVWTVKSYEPDSYITFTYDSYDGEQGFPGDLSVSVTFLLIETNKLGIKMEAKALKKATPVNLALHTYWNLGGHNSGNILSHEIQLFASRITPVDSQLIPTGQISDIKGSAYDFLQPRDIGSQINKLPAGYDINYVLDGHGHEHLNKVAVLREKMSGREMELWSNQVGVQFYTGNYLDNVKGKGGFVYSNHSGLCLETQGFPDSVNHPNFPSQIINPGETYKHVMIFRFTA</sequence>
<evidence type="ECO:0000313" key="11">
    <source>
        <dbReference type="EMBL" id="PKI78006.1"/>
    </source>
</evidence>
<feature type="chain" id="PRO_5014072112" description="Aldose 1-epimerase" evidence="9">
    <location>
        <begin position="22"/>
        <end position="355"/>
    </location>
</feature>
<evidence type="ECO:0000256" key="9">
    <source>
        <dbReference type="SAM" id="SignalP"/>
    </source>
</evidence>
<dbReference type="GeneID" id="116188163"/>
<keyword evidence="3 5" id="KW-0413">Isomerase</keyword>
<feature type="binding site" evidence="7">
    <location>
        <position position="256"/>
    </location>
    <ligand>
        <name>beta-D-galactose</name>
        <dbReference type="ChEBI" id="CHEBI:27667"/>
    </ligand>
</feature>
<dbReference type="InterPro" id="IPR008183">
    <property type="entry name" value="Aldose_1/G6P_1-epimerase"/>
</dbReference>
<dbReference type="STRING" id="22663.A0A218Y042"/>
<dbReference type="UniPathway" id="UPA00242"/>
<evidence type="ECO:0000256" key="4">
    <source>
        <dbReference type="ARBA" id="ARBA00023277"/>
    </source>
</evidence>
<dbReference type="InterPro" id="IPR015443">
    <property type="entry name" value="Aldose_1-epimerase"/>
</dbReference>
<proteinExistence type="inferred from homology"/>
<feature type="binding site" evidence="8">
    <location>
        <begin position="190"/>
        <end position="192"/>
    </location>
    <ligand>
        <name>beta-D-galactose</name>
        <dbReference type="ChEBI" id="CHEBI:27667"/>
    </ligand>
</feature>
<evidence type="ECO:0000313" key="13">
    <source>
        <dbReference type="Proteomes" id="UP000233551"/>
    </source>
</evidence>
<keyword evidence="4 5" id="KW-0119">Carbohydrate metabolism</keyword>
<comment type="catalytic activity">
    <reaction evidence="5">
        <text>alpha-D-glucose = beta-D-glucose</text>
        <dbReference type="Rhea" id="RHEA:10264"/>
        <dbReference type="ChEBI" id="CHEBI:15903"/>
        <dbReference type="ChEBI" id="CHEBI:17925"/>
        <dbReference type="EC" id="5.1.3.3"/>
    </reaction>
</comment>
<dbReference type="InterPro" id="IPR047215">
    <property type="entry name" value="Galactose_mutarotase-like"/>
</dbReference>
<feature type="signal peptide" evidence="9">
    <location>
        <begin position="1"/>
        <end position="21"/>
    </location>
</feature>
<keyword evidence="13" id="KW-1185">Reference proteome</keyword>
<reference evidence="10" key="2">
    <citation type="submission" date="2017-06" db="EMBL/GenBank/DDBJ databases">
        <title>The pomegranate genome and the genomics of punicalagin biosynthesis.</title>
        <authorList>
            <person name="Xu C."/>
        </authorList>
    </citation>
    <scope>NUCLEOTIDE SEQUENCE [LARGE SCALE GENOMIC DNA]</scope>
    <source>
        <tissue evidence="10">Fresh leaf</tissue>
    </source>
</reference>
<dbReference type="GO" id="GO:0004034">
    <property type="term" value="F:aldose 1-epimerase activity"/>
    <property type="evidence" value="ECO:0007669"/>
    <property type="project" value="UniProtKB-EC"/>
</dbReference>
<reference evidence="11 13" key="3">
    <citation type="submission" date="2017-11" db="EMBL/GenBank/DDBJ databases">
        <title>De-novo sequencing of pomegranate (Punica granatum L.) genome.</title>
        <authorList>
            <person name="Akparov Z."/>
            <person name="Amiraslanov A."/>
            <person name="Hajiyeva S."/>
            <person name="Abbasov M."/>
            <person name="Kaur K."/>
            <person name="Hamwieh A."/>
            <person name="Solovyev V."/>
            <person name="Salamov A."/>
            <person name="Braich B."/>
            <person name="Kosarev P."/>
            <person name="Mahmoud A."/>
            <person name="Hajiyev E."/>
            <person name="Babayeva S."/>
            <person name="Izzatullayeva V."/>
            <person name="Mammadov A."/>
            <person name="Mammadov A."/>
            <person name="Sharifova S."/>
            <person name="Ojaghi J."/>
            <person name="Eynullazada K."/>
            <person name="Bayramov B."/>
            <person name="Abdulazimova A."/>
            <person name="Shahmuradov I."/>
        </authorList>
    </citation>
    <scope>NUCLEOTIDE SEQUENCE [LARGE SCALE GENOMIC DNA]</scope>
    <source>
        <strain evidence="11">AG2017</strain>
        <strain evidence="13">cv. AG2017</strain>
        <tissue evidence="11">Leaf</tissue>
    </source>
</reference>
<dbReference type="FunFam" id="2.70.98.10:FF:000008">
    <property type="entry name" value="Aldose 1-epimerase"/>
    <property type="match status" value="1"/>
</dbReference>
<dbReference type="PIRSF" id="PIRSF005096">
    <property type="entry name" value="GALM"/>
    <property type="match status" value="1"/>
</dbReference>
<dbReference type="InterPro" id="IPR011013">
    <property type="entry name" value="Gal_mutarotase_sf_dom"/>
</dbReference>
<dbReference type="NCBIfam" id="NF008277">
    <property type="entry name" value="PRK11055.1"/>
    <property type="match status" value="1"/>
</dbReference>
<dbReference type="Pfam" id="PF01263">
    <property type="entry name" value="Aldose_epim"/>
    <property type="match status" value="1"/>
</dbReference>
<keyword evidence="9" id="KW-0732">Signal</keyword>
<comment type="caution">
    <text evidence="10">The sequence shown here is derived from an EMBL/GenBank/DDBJ whole genome shotgun (WGS) entry which is preliminary data.</text>
</comment>
<feature type="binding site" evidence="8">
    <location>
        <begin position="91"/>
        <end position="92"/>
    </location>
    <ligand>
        <name>beta-D-galactose</name>
        <dbReference type="ChEBI" id="CHEBI:27667"/>
    </ligand>
</feature>
<dbReference type="GO" id="GO:0033499">
    <property type="term" value="P:galactose catabolic process via UDP-galactose, Leloir pathway"/>
    <property type="evidence" value="ECO:0007669"/>
    <property type="project" value="TreeGrafter"/>
</dbReference>
<comment type="similarity">
    <text evidence="2 5">Belongs to the aldose epimerase family.</text>
</comment>
<dbReference type="Proteomes" id="UP000233551">
    <property type="component" value="Unassembled WGS sequence"/>
</dbReference>
<dbReference type="SUPFAM" id="SSF74650">
    <property type="entry name" value="Galactose mutarotase-like"/>
    <property type="match status" value="1"/>
</dbReference>
<evidence type="ECO:0000313" key="10">
    <source>
        <dbReference type="EMBL" id="OWM90428.1"/>
    </source>
</evidence>
<dbReference type="Proteomes" id="UP000197138">
    <property type="component" value="Unassembled WGS sequence"/>
</dbReference>
<dbReference type="EC" id="5.1.3.3" evidence="5"/>
<evidence type="ECO:0000256" key="3">
    <source>
        <dbReference type="ARBA" id="ARBA00023235"/>
    </source>
</evidence>
<protein>
    <recommendedName>
        <fullName evidence="5">Aldose 1-epimerase</fullName>
        <ecNumber evidence="5">5.1.3.3</ecNumber>
    </recommendedName>
</protein>